<evidence type="ECO:0000256" key="3">
    <source>
        <dbReference type="ARBA" id="ARBA00023285"/>
    </source>
</evidence>
<dbReference type="Pfam" id="PF07687">
    <property type="entry name" value="M20_dimer"/>
    <property type="match status" value="1"/>
</dbReference>
<dbReference type="InterPro" id="IPR036264">
    <property type="entry name" value="Bact_exopeptidase_dim_dom"/>
</dbReference>
<keyword evidence="7" id="KW-1185">Reference proteome</keyword>
<feature type="active site" evidence="4">
    <location>
        <position position="77"/>
    </location>
</feature>
<keyword evidence="1" id="KW-0479">Metal-binding</keyword>
<dbReference type="CDD" id="cd03885">
    <property type="entry name" value="M20_CPDG2"/>
    <property type="match status" value="1"/>
</dbReference>
<dbReference type="InterPro" id="IPR011650">
    <property type="entry name" value="Peptidase_M20_dimer"/>
</dbReference>
<accession>A0A370QNT4</accession>
<dbReference type="Gene3D" id="3.30.70.360">
    <property type="match status" value="1"/>
</dbReference>
<dbReference type="Gene3D" id="3.40.630.10">
    <property type="entry name" value="Zn peptidases"/>
    <property type="match status" value="1"/>
</dbReference>
<dbReference type="SUPFAM" id="SSF55031">
    <property type="entry name" value="Bacterial exopeptidase dimerisation domain"/>
    <property type="match status" value="1"/>
</dbReference>
<comment type="caution">
    <text evidence="6">The sequence shown here is derived from an EMBL/GenBank/DDBJ whole genome shotgun (WGS) entry which is preliminary data.</text>
</comment>
<dbReference type="AlphaFoldDB" id="A0A370QNT4"/>
<dbReference type="Pfam" id="PF01546">
    <property type="entry name" value="Peptidase_M20"/>
    <property type="match status" value="1"/>
</dbReference>
<dbReference type="RefSeq" id="WP_115459152.1">
    <property type="nucleotide sequence ID" value="NZ_QRAP01000006.1"/>
</dbReference>
<reference evidence="6 7" key="1">
    <citation type="submission" date="2018-07" db="EMBL/GenBank/DDBJ databases">
        <title>Genomic Encyclopedia of Type Strains, Phase IV (KMG-IV): sequencing the most valuable type-strain genomes for metagenomic binning, comparative biology and taxonomic classification.</title>
        <authorList>
            <person name="Goeker M."/>
        </authorList>
    </citation>
    <scope>NUCLEOTIDE SEQUENCE [LARGE SCALE GENOMIC DNA]</scope>
    <source>
        <strain evidence="6 7">DSM 103736</strain>
    </source>
</reference>
<keyword evidence="3" id="KW-0170">Cobalt</keyword>
<evidence type="ECO:0000313" key="7">
    <source>
        <dbReference type="Proteomes" id="UP000254848"/>
    </source>
</evidence>
<dbReference type="EMBL" id="QRAP01000006">
    <property type="protein sequence ID" value="RDK90045.1"/>
    <property type="molecule type" value="Genomic_DNA"/>
</dbReference>
<dbReference type="InterPro" id="IPR002933">
    <property type="entry name" value="Peptidase_M20"/>
</dbReference>
<organism evidence="6 7">
    <name type="scientific">Enterobacillus tribolii</name>
    <dbReference type="NCBI Taxonomy" id="1487935"/>
    <lineage>
        <taxon>Bacteria</taxon>
        <taxon>Pseudomonadati</taxon>
        <taxon>Pseudomonadota</taxon>
        <taxon>Gammaproteobacteria</taxon>
        <taxon>Enterobacterales</taxon>
        <taxon>Hafniaceae</taxon>
        <taxon>Enterobacillus</taxon>
    </lineage>
</organism>
<dbReference type="Proteomes" id="UP000254848">
    <property type="component" value="Unassembled WGS sequence"/>
</dbReference>
<dbReference type="PANTHER" id="PTHR43808">
    <property type="entry name" value="ACETYLORNITHINE DEACETYLASE"/>
    <property type="match status" value="1"/>
</dbReference>
<dbReference type="PIRSF" id="PIRSF037238">
    <property type="entry name" value="Carboxypeptidase_G2"/>
    <property type="match status" value="1"/>
</dbReference>
<evidence type="ECO:0000256" key="2">
    <source>
        <dbReference type="ARBA" id="ARBA00022801"/>
    </source>
</evidence>
<evidence type="ECO:0000256" key="1">
    <source>
        <dbReference type="ARBA" id="ARBA00022723"/>
    </source>
</evidence>
<protein>
    <submittedName>
        <fullName evidence="6">Glutamate carboxypeptidase</fullName>
    </submittedName>
</protein>
<dbReference type="GO" id="GO:0046872">
    <property type="term" value="F:metal ion binding"/>
    <property type="evidence" value="ECO:0007669"/>
    <property type="project" value="UniProtKB-KW"/>
</dbReference>
<dbReference type="InterPro" id="IPR050072">
    <property type="entry name" value="Peptidase_M20A"/>
</dbReference>
<feature type="active site" description="Proton acceptor" evidence="4">
    <location>
        <position position="137"/>
    </location>
</feature>
<proteinExistence type="predicted"/>
<dbReference type="InterPro" id="IPR017150">
    <property type="entry name" value="Pept_M20_glutamate_carboxypep"/>
</dbReference>
<keyword evidence="6" id="KW-0645">Protease</keyword>
<keyword evidence="2" id="KW-0378">Hydrolase</keyword>
<feature type="domain" description="Peptidase M20 dimerisation" evidence="5">
    <location>
        <begin position="172"/>
        <end position="272"/>
    </location>
</feature>
<evidence type="ECO:0000313" key="6">
    <source>
        <dbReference type="EMBL" id="RDK90045.1"/>
    </source>
</evidence>
<dbReference type="GO" id="GO:0004180">
    <property type="term" value="F:carboxypeptidase activity"/>
    <property type="evidence" value="ECO:0007669"/>
    <property type="project" value="UniProtKB-KW"/>
</dbReference>
<name>A0A370QNT4_9GAMM</name>
<dbReference type="OrthoDB" id="9776600at2"/>
<dbReference type="SUPFAM" id="SSF53187">
    <property type="entry name" value="Zn-dependent exopeptidases"/>
    <property type="match status" value="1"/>
</dbReference>
<keyword evidence="6" id="KW-0121">Carboxypeptidase</keyword>
<dbReference type="PANTHER" id="PTHR43808:SF9">
    <property type="entry name" value="BLL0789 PROTEIN"/>
    <property type="match status" value="1"/>
</dbReference>
<evidence type="ECO:0000259" key="5">
    <source>
        <dbReference type="Pfam" id="PF07687"/>
    </source>
</evidence>
<gene>
    <name evidence="6" type="ORF">C8D90_106253</name>
</gene>
<evidence type="ECO:0000256" key="4">
    <source>
        <dbReference type="PIRSR" id="PIRSR037238-1"/>
    </source>
</evidence>
<sequence length="370" mass="39994">MDVEQYLCELRKLVNIDSDTHNPAGVNAVAGMVAALFDHAGWYCSDIDLSAQTGKGLLISSHPTGQDFDLLLLGHLDTVFPEGTARARPFHVCDGRAYGPGVADMKGGLLSMFWALHTLDAAHRKRLRIAVALNPDEEINSVYSRDWLSGLARNSGCVLVGEAARPDGALINARKGMARYRLNFQGVSAHAGNAPQNGRSAINALAGCIQEINQLCDAQNDTTLNFGSVWGGGAPNVIADQAGTLLEIRFWRNEEYQRVNQALEARCRQPFAPGVTTRLTQEVYMPAMTPSPDTHRLMQLVERAGRAVNQEIRWRETGAVSDANHSAATGTPTLDGFGPIGAGFHSQGEFLEIASVEPRVRLLQNVIAGL</sequence>